<feature type="compositionally biased region" description="Basic and acidic residues" evidence="1">
    <location>
        <begin position="521"/>
        <end position="549"/>
    </location>
</feature>
<dbReference type="Gene3D" id="3.40.50.1240">
    <property type="entry name" value="Phosphoglycerate mutase-like"/>
    <property type="match status" value="1"/>
</dbReference>
<gene>
    <name evidence="4" type="ORF">TM35_000241650</name>
</gene>
<feature type="signal peptide" evidence="3">
    <location>
        <begin position="1"/>
        <end position="25"/>
    </location>
</feature>
<dbReference type="GeneID" id="39987357"/>
<evidence type="ECO:0000313" key="4">
    <source>
        <dbReference type="EMBL" id="ORC87015.1"/>
    </source>
</evidence>
<comment type="caution">
    <text evidence="4">The sequence shown here is derived from an EMBL/GenBank/DDBJ whole genome shotgun (WGS) entry which is preliminary data.</text>
</comment>
<evidence type="ECO:0000313" key="5">
    <source>
        <dbReference type="Proteomes" id="UP000192257"/>
    </source>
</evidence>
<dbReference type="RefSeq" id="XP_028881081.1">
    <property type="nucleotide sequence ID" value="XM_029027577.1"/>
</dbReference>
<dbReference type="EMBL" id="NBCO01000024">
    <property type="protein sequence ID" value="ORC87015.1"/>
    <property type="molecule type" value="Genomic_DNA"/>
</dbReference>
<protein>
    <submittedName>
        <fullName evidence="4">Putative membrane-bound acid phosphatase</fullName>
    </submittedName>
</protein>
<dbReference type="VEuPathDB" id="TriTrypDB:TM35_000241650"/>
<dbReference type="Proteomes" id="UP000192257">
    <property type="component" value="Unassembled WGS sequence"/>
</dbReference>
<keyword evidence="5" id="KW-1185">Reference proteome</keyword>
<feature type="transmembrane region" description="Helical" evidence="2">
    <location>
        <begin position="468"/>
        <end position="495"/>
    </location>
</feature>
<accession>A0A1X0NQL4</accession>
<keyword evidence="2" id="KW-0472">Membrane</keyword>
<evidence type="ECO:0000256" key="1">
    <source>
        <dbReference type="SAM" id="MobiDB-lite"/>
    </source>
</evidence>
<sequence length="549" mass="58131">MMHRLLFVVWSVAFLLLLAVTGANGLYVLELVQVAHRSGVEPPPADAPNRTKQCSPNGTTDCAAMANYGAQQLKAMGTYIRQLYSDDAQITNSATWLGSTYDPTAVRSRAFADPATAQAATALLSGIYASPGESITPAIISTAPDLDTLLNVEAIPSFAIANELNAAALNKELAKVVDEQFPDPQSLPAMGAEVGLDAICSDSSRRVLCCDRLQRLATMYTAMGTAGAAPTLAAHAAQLDAVAAARHRALYGYNATQSTGAARGSLGQTLAQEMLKNMRRKMLLEGNNGHNTHRVMHYAHNIPIDTALGYSPETKTPLAETFLLDLLRDEGTGAFFVRLRYGNVAPAASPEAVPAVAAALFPFRCLSAANVPTDATTSDGLICPFDDFARFVDSSKGTDAAGGVCYLDEDTKSEFGCNVEGAAPSEKCAGYRAMCPAQACPSGFVFSVADGSCKHIDIVKDVISNGPAVAVGIVSVFCGFVLSFVIMHICPMFFLKNAKKSANSDFLSPQSPLTETGAVEENGKGVRETVNEREKATEENDNEFTRRGS</sequence>
<dbReference type="SUPFAM" id="SSF53254">
    <property type="entry name" value="Phosphoglycerate mutase-like"/>
    <property type="match status" value="1"/>
</dbReference>
<name>A0A1X0NQL4_9TRYP</name>
<dbReference type="OrthoDB" id="248975at2759"/>
<dbReference type="AlphaFoldDB" id="A0A1X0NQL4"/>
<feature type="region of interest" description="Disordered" evidence="1">
    <location>
        <begin position="506"/>
        <end position="549"/>
    </location>
</feature>
<organism evidence="4 5">
    <name type="scientific">Trypanosoma theileri</name>
    <dbReference type="NCBI Taxonomy" id="67003"/>
    <lineage>
        <taxon>Eukaryota</taxon>
        <taxon>Discoba</taxon>
        <taxon>Euglenozoa</taxon>
        <taxon>Kinetoplastea</taxon>
        <taxon>Metakinetoplastina</taxon>
        <taxon>Trypanosomatida</taxon>
        <taxon>Trypanosomatidae</taxon>
        <taxon>Trypanosoma</taxon>
    </lineage>
</organism>
<keyword evidence="2" id="KW-0812">Transmembrane</keyword>
<dbReference type="InterPro" id="IPR029033">
    <property type="entry name" value="His_PPase_superfam"/>
</dbReference>
<keyword evidence="3" id="KW-0732">Signal</keyword>
<evidence type="ECO:0000256" key="3">
    <source>
        <dbReference type="SAM" id="SignalP"/>
    </source>
</evidence>
<reference evidence="4 5" key="1">
    <citation type="submission" date="2017-03" db="EMBL/GenBank/DDBJ databases">
        <title>An alternative strategy for trypanosome survival in the mammalian bloodstream revealed through genome and transcriptome analysis of the ubiquitous bovine parasite Trypanosoma (Megatrypanum) theileri.</title>
        <authorList>
            <person name="Kelly S."/>
            <person name="Ivens A."/>
            <person name="Mott A."/>
            <person name="O'Neill E."/>
            <person name="Emms D."/>
            <person name="Macleod O."/>
            <person name="Voorheis P."/>
            <person name="Matthews J."/>
            <person name="Matthews K."/>
            <person name="Carrington M."/>
        </authorList>
    </citation>
    <scope>NUCLEOTIDE SEQUENCE [LARGE SCALE GENOMIC DNA]</scope>
    <source>
        <strain evidence="4">Edinburgh</strain>
    </source>
</reference>
<keyword evidence="2" id="KW-1133">Transmembrane helix</keyword>
<proteinExistence type="predicted"/>
<evidence type="ECO:0000256" key="2">
    <source>
        <dbReference type="SAM" id="Phobius"/>
    </source>
</evidence>
<feature type="chain" id="PRO_5012439463" evidence="3">
    <location>
        <begin position="26"/>
        <end position="549"/>
    </location>
</feature>